<dbReference type="GeneID" id="30179803"/>
<dbReference type="OrthoDB" id="25002at2759"/>
<dbReference type="PANTHER" id="PTHR10026">
    <property type="entry name" value="CYCLIN"/>
    <property type="match status" value="1"/>
</dbReference>
<accession>A0A1E3NPD1</accession>
<dbReference type="SMART" id="SM00385">
    <property type="entry name" value="CYCLIN"/>
    <property type="match status" value="1"/>
</dbReference>
<dbReference type="Gene3D" id="1.10.472.10">
    <property type="entry name" value="Cyclin-like"/>
    <property type="match status" value="1"/>
</dbReference>
<name>A0A1E3NPD1_9ASCO</name>
<dbReference type="InterPro" id="IPR036915">
    <property type="entry name" value="Cyclin-like_sf"/>
</dbReference>
<dbReference type="AlphaFoldDB" id="A0A1E3NPD1"/>
<dbReference type="RefSeq" id="XP_019019052.1">
    <property type="nucleotide sequence ID" value="XM_019163116.1"/>
</dbReference>
<dbReference type="InterPro" id="IPR006671">
    <property type="entry name" value="Cyclin_N"/>
</dbReference>
<proteinExistence type="inferred from homology"/>
<gene>
    <name evidence="3" type="ORF">PICMEDRAFT_41603</name>
</gene>
<evidence type="ECO:0000256" key="1">
    <source>
        <dbReference type="RuleBase" id="RU000383"/>
    </source>
</evidence>
<dbReference type="GO" id="GO:0016538">
    <property type="term" value="F:cyclin-dependent protein serine/threonine kinase regulator activity"/>
    <property type="evidence" value="ECO:0007669"/>
    <property type="project" value="InterPro"/>
</dbReference>
<evidence type="ECO:0000259" key="2">
    <source>
        <dbReference type="SMART" id="SM00385"/>
    </source>
</evidence>
<dbReference type="STRING" id="763406.A0A1E3NPD1"/>
<reference evidence="3 4" key="1">
    <citation type="journal article" date="2016" name="Proc. Natl. Acad. Sci. U.S.A.">
        <title>Comparative genomics of biotechnologically important yeasts.</title>
        <authorList>
            <person name="Riley R."/>
            <person name="Haridas S."/>
            <person name="Wolfe K.H."/>
            <person name="Lopes M.R."/>
            <person name="Hittinger C.T."/>
            <person name="Goeker M."/>
            <person name="Salamov A.A."/>
            <person name="Wisecaver J.H."/>
            <person name="Long T.M."/>
            <person name="Calvey C.H."/>
            <person name="Aerts A.L."/>
            <person name="Barry K.W."/>
            <person name="Choi C."/>
            <person name="Clum A."/>
            <person name="Coughlan A.Y."/>
            <person name="Deshpande S."/>
            <person name="Douglass A.P."/>
            <person name="Hanson S.J."/>
            <person name="Klenk H.-P."/>
            <person name="LaButti K.M."/>
            <person name="Lapidus A."/>
            <person name="Lindquist E.A."/>
            <person name="Lipzen A.M."/>
            <person name="Meier-Kolthoff J.P."/>
            <person name="Ohm R.A."/>
            <person name="Otillar R.P."/>
            <person name="Pangilinan J.L."/>
            <person name="Peng Y."/>
            <person name="Rokas A."/>
            <person name="Rosa C.A."/>
            <person name="Scheuner C."/>
            <person name="Sibirny A.A."/>
            <person name="Slot J.C."/>
            <person name="Stielow J.B."/>
            <person name="Sun H."/>
            <person name="Kurtzman C.P."/>
            <person name="Blackwell M."/>
            <person name="Grigoriev I.V."/>
            <person name="Jeffries T.W."/>
        </authorList>
    </citation>
    <scope>NUCLEOTIDE SEQUENCE [LARGE SCALE GENOMIC DNA]</scope>
    <source>
        <strain evidence="3 4">NRRL Y-2026</strain>
    </source>
</reference>
<feature type="domain" description="Cyclin-like" evidence="2">
    <location>
        <begin position="74"/>
        <end position="173"/>
    </location>
</feature>
<keyword evidence="4" id="KW-1185">Reference proteome</keyword>
<dbReference type="InterPro" id="IPR043198">
    <property type="entry name" value="Cyclin/Ssn8"/>
</dbReference>
<dbReference type="Pfam" id="PF00134">
    <property type="entry name" value="Cyclin_N"/>
    <property type="match status" value="1"/>
</dbReference>
<dbReference type="EMBL" id="KV454002">
    <property type="protein sequence ID" value="ODQ47939.1"/>
    <property type="molecule type" value="Genomic_DNA"/>
</dbReference>
<organism evidence="3 4">
    <name type="scientific">Pichia membranifaciens NRRL Y-2026</name>
    <dbReference type="NCBI Taxonomy" id="763406"/>
    <lineage>
        <taxon>Eukaryota</taxon>
        <taxon>Fungi</taxon>
        <taxon>Dikarya</taxon>
        <taxon>Ascomycota</taxon>
        <taxon>Saccharomycotina</taxon>
        <taxon>Pichiomycetes</taxon>
        <taxon>Pichiales</taxon>
        <taxon>Pichiaceae</taxon>
        <taxon>Pichia</taxon>
    </lineage>
</organism>
<keyword evidence="1" id="KW-0195">Cyclin</keyword>
<dbReference type="GO" id="GO:0006357">
    <property type="term" value="P:regulation of transcription by RNA polymerase II"/>
    <property type="evidence" value="ECO:0007669"/>
    <property type="project" value="InterPro"/>
</dbReference>
<evidence type="ECO:0000313" key="3">
    <source>
        <dbReference type="EMBL" id="ODQ47939.1"/>
    </source>
</evidence>
<dbReference type="Proteomes" id="UP000094455">
    <property type="component" value="Unassembled WGS sequence"/>
</dbReference>
<comment type="similarity">
    <text evidence="1">Belongs to the cyclin family.</text>
</comment>
<dbReference type="SUPFAM" id="SSF47954">
    <property type="entry name" value="Cyclin-like"/>
    <property type="match status" value="1"/>
</dbReference>
<evidence type="ECO:0000313" key="4">
    <source>
        <dbReference type="Proteomes" id="UP000094455"/>
    </source>
</evidence>
<sequence length="322" mass="37217">MAHNMLNKQMSPGYANEKVKKVSSFNENDYWDGLVDVHVNNWLFDLDDFERETPSRNKAISFQDEVNKRVKGVAYIFSCCKQLRLSRSVGLTAAICFHRFYMFEDLVAYHYFEVAATALFVACKSEECRRNLKDVVKVCAKIASGKPDPVDEESKIYWRWKDLLVKLEELLLEKLNFDVTPENPYRLAMEGLKLDATDSAKQTVDKEWEKQATNLFGNCTYMFELFSRLPICLFCSIDSICALAVVLSSKKLQVTFPVDFIKKGFNVEVEEVIQCYNDVISLATEVETLDKYFRILPYIPRTTHKEIELIFNGMKESTLIEA</sequence>
<protein>
    <recommendedName>
        <fullName evidence="2">Cyclin-like domain-containing protein</fullName>
    </recommendedName>
</protein>
<dbReference type="InterPro" id="IPR013763">
    <property type="entry name" value="Cyclin-like_dom"/>
</dbReference>